<dbReference type="CDD" id="cd22308">
    <property type="entry name" value="Af1548-like"/>
    <property type="match status" value="1"/>
</dbReference>
<sequence length="292" mass="33560">YKIFTFIDDYCYNIEMTKQILIIKQDGDKEMFDASKLRNSLEHSGAGKDETEKVIKHIEKELKDGMTTSEIYRHAFKILKQFEKPIAARYSMKRALLALGPSGYPFEDFIAEIFRAKGYDVKVGEIIQGACVKHEVDIIAQKDGKKIGAEIKFHNELGNRSDIKVALYVHSRFEDIRKIKRENDSVLIDEDWIITNTKFTSDAIQYGNCVGMKMVSWNYPKQGNLRNLIDETGVHPVTALTVLSQEDKTRLIKNKIVLCRNIKKNREILISIGFDEKKIQNIMEESQSLCGL</sequence>
<dbReference type="Proteomes" id="UP000230481">
    <property type="component" value="Unassembled WGS sequence"/>
</dbReference>
<evidence type="ECO:0000256" key="1">
    <source>
        <dbReference type="ARBA" id="ARBA00022741"/>
    </source>
</evidence>
<feature type="domain" description="ATP-cone" evidence="4">
    <location>
        <begin position="20"/>
        <end position="101"/>
    </location>
</feature>
<organism evidence="5 6">
    <name type="scientific">Candidatus Campbellbacteria bacterium CG10_big_fil_rev_8_21_14_0_10_35_52</name>
    <dbReference type="NCBI Taxonomy" id="1974527"/>
    <lineage>
        <taxon>Bacteria</taxon>
        <taxon>Candidatus Campbelliibacteriota</taxon>
    </lineage>
</organism>
<evidence type="ECO:0000256" key="2">
    <source>
        <dbReference type="ARBA" id="ARBA00022840"/>
    </source>
</evidence>
<dbReference type="AlphaFoldDB" id="A0A2M6WVZ2"/>
<dbReference type="InterPro" id="IPR011335">
    <property type="entry name" value="Restrct_endonuc-II-like"/>
</dbReference>
<gene>
    <name evidence="5" type="ORF">COT82_00270</name>
</gene>
<protein>
    <submittedName>
        <fullName evidence="5">ATPase</fullName>
    </submittedName>
</protein>
<dbReference type="SUPFAM" id="SSF52980">
    <property type="entry name" value="Restriction endonuclease-like"/>
    <property type="match status" value="1"/>
</dbReference>
<reference evidence="6" key="1">
    <citation type="submission" date="2017-09" db="EMBL/GenBank/DDBJ databases">
        <title>Depth-based differentiation of microbial function through sediment-hosted aquifers and enrichment of novel symbionts in the deep terrestrial subsurface.</title>
        <authorList>
            <person name="Probst A.J."/>
            <person name="Ladd B."/>
            <person name="Jarett J.K."/>
            <person name="Geller-Mcgrath D.E."/>
            <person name="Sieber C.M.K."/>
            <person name="Emerson J.B."/>
            <person name="Anantharaman K."/>
            <person name="Thomas B.C."/>
            <person name="Malmstrom R."/>
            <person name="Stieglmeier M."/>
            <person name="Klingl A."/>
            <person name="Woyke T."/>
            <person name="Ryan C.M."/>
            <person name="Banfield J.F."/>
        </authorList>
    </citation>
    <scope>NUCLEOTIDE SEQUENCE [LARGE SCALE GENOMIC DNA]</scope>
</reference>
<keyword evidence="1 3" id="KW-0547">Nucleotide-binding</keyword>
<accession>A0A2M6WVZ2</accession>
<dbReference type="Gene3D" id="3.40.1350.10">
    <property type="match status" value="1"/>
</dbReference>
<dbReference type="Pfam" id="PF03477">
    <property type="entry name" value="ATP-cone"/>
    <property type="match status" value="1"/>
</dbReference>
<name>A0A2M6WVZ2_9BACT</name>
<evidence type="ECO:0000259" key="4">
    <source>
        <dbReference type="PROSITE" id="PS51161"/>
    </source>
</evidence>
<dbReference type="PROSITE" id="PS51161">
    <property type="entry name" value="ATP_CONE"/>
    <property type="match status" value="1"/>
</dbReference>
<evidence type="ECO:0000256" key="3">
    <source>
        <dbReference type="PROSITE-ProRule" id="PRU00492"/>
    </source>
</evidence>
<keyword evidence="2 3" id="KW-0067">ATP-binding</keyword>
<evidence type="ECO:0000313" key="6">
    <source>
        <dbReference type="Proteomes" id="UP000230481"/>
    </source>
</evidence>
<proteinExistence type="predicted"/>
<dbReference type="GO" id="GO:0003676">
    <property type="term" value="F:nucleic acid binding"/>
    <property type="evidence" value="ECO:0007669"/>
    <property type="project" value="InterPro"/>
</dbReference>
<dbReference type="EMBL" id="PFAA01000007">
    <property type="protein sequence ID" value="PIT96968.1"/>
    <property type="molecule type" value="Genomic_DNA"/>
</dbReference>
<comment type="caution">
    <text evidence="5">The sequence shown here is derived from an EMBL/GenBank/DDBJ whole genome shotgun (WGS) entry which is preliminary data.</text>
</comment>
<feature type="non-terminal residue" evidence="5">
    <location>
        <position position="1"/>
    </location>
</feature>
<dbReference type="GO" id="GO:0005524">
    <property type="term" value="F:ATP binding"/>
    <property type="evidence" value="ECO:0007669"/>
    <property type="project" value="UniProtKB-UniRule"/>
</dbReference>
<evidence type="ECO:0000313" key="5">
    <source>
        <dbReference type="EMBL" id="PIT96968.1"/>
    </source>
</evidence>
<dbReference type="InterPro" id="IPR005144">
    <property type="entry name" value="ATP-cone_dom"/>
</dbReference>
<dbReference type="InterPro" id="IPR011856">
    <property type="entry name" value="tRNA_endonuc-like_dom_sf"/>
</dbReference>